<evidence type="ECO:0000259" key="7">
    <source>
        <dbReference type="Pfam" id="PF13947"/>
    </source>
</evidence>
<dbReference type="SUPFAM" id="SSF56112">
    <property type="entry name" value="Protein kinase-like (PK-like)"/>
    <property type="match status" value="1"/>
</dbReference>
<organism evidence="8 9">
    <name type="scientific">Hibiscus sabdariffa</name>
    <name type="common">roselle</name>
    <dbReference type="NCBI Taxonomy" id="183260"/>
    <lineage>
        <taxon>Eukaryota</taxon>
        <taxon>Viridiplantae</taxon>
        <taxon>Streptophyta</taxon>
        <taxon>Embryophyta</taxon>
        <taxon>Tracheophyta</taxon>
        <taxon>Spermatophyta</taxon>
        <taxon>Magnoliopsida</taxon>
        <taxon>eudicotyledons</taxon>
        <taxon>Gunneridae</taxon>
        <taxon>Pentapetalae</taxon>
        <taxon>rosids</taxon>
        <taxon>malvids</taxon>
        <taxon>Malvales</taxon>
        <taxon>Malvaceae</taxon>
        <taxon>Malvoideae</taxon>
        <taxon>Hibiscus</taxon>
    </lineage>
</organism>
<keyword evidence="9" id="KW-1185">Reference proteome</keyword>
<proteinExistence type="predicted"/>
<dbReference type="Pfam" id="PF13947">
    <property type="entry name" value="GUB_WAK_bind"/>
    <property type="match status" value="2"/>
</dbReference>
<comment type="subcellular location">
    <subcellularLocation>
        <location evidence="1">Membrane</location>
        <topology evidence="1">Single-pass membrane protein</topology>
    </subcellularLocation>
</comment>
<protein>
    <recommendedName>
        <fullName evidence="7">Wall-associated receptor kinase galacturonan-binding domain-containing protein</fullName>
    </recommendedName>
</protein>
<evidence type="ECO:0000256" key="5">
    <source>
        <dbReference type="ARBA" id="ARBA00023136"/>
    </source>
</evidence>
<feature type="domain" description="Wall-associated receptor kinase galacturonan-binding" evidence="7">
    <location>
        <begin position="264"/>
        <end position="324"/>
    </location>
</feature>
<keyword evidence="5" id="KW-0472">Membrane</keyword>
<name>A0ABR2F3I6_9ROSI</name>
<feature type="domain" description="Wall-associated receptor kinase galacturonan-binding" evidence="7">
    <location>
        <begin position="36"/>
        <end position="77"/>
    </location>
</feature>
<keyword evidence="4" id="KW-1133">Transmembrane helix</keyword>
<dbReference type="Gene3D" id="3.30.200.20">
    <property type="entry name" value="Phosphorylase Kinase, domain 1"/>
    <property type="match status" value="1"/>
</dbReference>
<evidence type="ECO:0000256" key="1">
    <source>
        <dbReference type="ARBA" id="ARBA00004167"/>
    </source>
</evidence>
<evidence type="ECO:0000256" key="6">
    <source>
        <dbReference type="SAM" id="SignalP"/>
    </source>
</evidence>
<evidence type="ECO:0000256" key="2">
    <source>
        <dbReference type="ARBA" id="ARBA00022692"/>
    </source>
</evidence>
<accession>A0ABR2F3I6</accession>
<sequence>MGVGLVFCFILQLPGLIPAVIATGATQPHSRYRDHCDETCEDVSIPYPFGIRGGCYYNSWFRVTCKETAHGRKPFISRINLELVDLYWADENSIIVVNNPVIYLNCGNKSSTSPSSVNLQGSPFIFSSRFNQFGSVGCDNFAAVFPNNQTDAISSCLQKSCGDLASKSHGDGCHAIISENITFYTASAMEVIRPDAAGNPSCTSAFIFCNPMSVPIGLQRSGSCLAFPDNISIDTTHVLAALEWNPCDLDAALCPKRETSDAGCTGSCGNVEILYPFGIEVGCYMNEWFRVTCDETTNVPKPYLTRTGLQLLTISIPEGTVVVNNPVTYSGCFMVSVNSTGIPMVICANFGTSNVSCSSELDITWDLSPNRRLCGSAFIVNKRYLETIFLNSHGASNWTLSHIPTTLQWSTRIRGWCECRDGPNVFSSLNGQYLWKKLGQSYLCVCAANDDGLVSTAKCRDHPTPCPYHYRYTYMLCLSTPDNNCSPSSCAQGYWYSGYECVPKEKLNEKSHYLAISIGCSTSLGTLFVLLGTWHLYKVLERRKSIKLKQKYFKRNGGLLLQQQVSSDEANVGKVKIFASEELEKATDYFNENRILGRGGQGTVYKGMLTNGSIVAIKQSKLVEEKTFDETKLEQFINEDNSLLDIVDPVVQNDCPEEEIVAVAKLAKRCLNLNGKKRPTMKQVVLELEWIRSSEEANVIQQTAEEDYDTDDMFDVSGITSCSTTGSVLKDSVTLSLDA</sequence>
<keyword evidence="2" id="KW-0812">Transmembrane</keyword>
<reference evidence="8 9" key="1">
    <citation type="journal article" date="2024" name="G3 (Bethesda)">
        <title>Genome assembly of Hibiscus sabdariffa L. provides insights into metabolisms of medicinal natural products.</title>
        <authorList>
            <person name="Kim T."/>
        </authorList>
    </citation>
    <scope>NUCLEOTIDE SEQUENCE [LARGE SCALE GENOMIC DNA]</scope>
    <source>
        <strain evidence="8">TK-2024</strain>
        <tissue evidence="8">Old leaves</tissue>
    </source>
</reference>
<keyword evidence="3 6" id="KW-0732">Signal</keyword>
<evidence type="ECO:0000256" key="4">
    <source>
        <dbReference type="ARBA" id="ARBA00022989"/>
    </source>
</evidence>
<dbReference type="InterPro" id="IPR011009">
    <property type="entry name" value="Kinase-like_dom_sf"/>
</dbReference>
<evidence type="ECO:0000256" key="3">
    <source>
        <dbReference type="ARBA" id="ARBA00022729"/>
    </source>
</evidence>
<dbReference type="EMBL" id="JBBPBM010000008">
    <property type="protein sequence ID" value="KAK8571578.1"/>
    <property type="molecule type" value="Genomic_DNA"/>
</dbReference>
<feature type="chain" id="PRO_5045280050" description="Wall-associated receptor kinase galacturonan-binding domain-containing protein" evidence="6">
    <location>
        <begin position="23"/>
        <end position="739"/>
    </location>
</feature>
<feature type="signal peptide" evidence="6">
    <location>
        <begin position="1"/>
        <end position="22"/>
    </location>
</feature>
<evidence type="ECO:0000313" key="9">
    <source>
        <dbReference type="Proteomes" id="UP001472677"/>
    </source>
</evidence>
<dbReference type="InterPro" id="IPR025287">
    <property type="entry name" value="WAK_GUB"/>
</dbReference>
<gene>
    <name evidence="8" type="ORF">V6N12_027660</name>
</gene>
<comment type="caution">
    <text evidence="8">The sequence shown here is derived from an EMBL/GenBank/DDBJ whole genome shotgun (WGS) entry which is preliminary data.</text>
</comment>
<evidence type="ECO:0000313" key="8">
    <source>
        <dbReference type="EMBL" id="KAK8571578.1"/>
    </source>
</evidence>
<dbReference type="Proteomes" id="UP001472677">
    <property type="component" value="Unassembled WGS sequence"/>
</dbReference>
<dbReference type="PANTHER" id="PTHR33491">
    <property type="entry name" value="OSJNBA0016N04.9 PROTEIN"/>
    <property type="match status" value="1"/>
</dbReference>